<dbReference type="EC" id="2.5.1.75" evidence="10"/>
<keyword evidence="4 10" id="KW-0808">Transferase</keyword>
<proteinExistence type="inferred from homology"/>
<evidence type="ECO:0000256" key="8">
    <source>
        <dbReference type="ARBA" id="ARBA00022842"/>
    </source>
</evidence>
<sequence>MDKIIVIVGPTAVGKTKLSIELAKRLKAEIISGDSMQVYKGMDIGTGKITEEEKQHIPHFMLDMKEPNESFSVADYQTNVQKCIKEINLRNNVPILVGGSGLYIQAVLYDYHFSDQKRDEQITKRLERRLEKEGNIALYNELKAIDEEQAEKIHPNNYRRVIRALEVYETTGLTMSEMHQKQSKCAKYHQIMIGLEMDRKTLYNQINDRVDEMIEDGLVDEVQKLYDKGYEHCQSMQAIGYKEIIPYLKGETDLQTAVELLKRNSRRYAKRQYTWFKNKMDIKWYELTGNNFLDKAEEILTMINKKVKNNS</sequence>
<evidence type="ECO:0000256" key="1">
    <source>
        <dbReference type="ARBA" id="ARBA00001946"/>
    </source>
</evidence>
<dbReference type="FunFam" id="1.10.20.140:FF:000001">
    <property type="entry name" value="tRNA dimethylallyltransferase"/>
    <property type="match status" value="1"/>
</dbReference>
<dbReference type="Gene3D" id="3.40.50.300">
    <property type="entry name" value="P-loop containing nucleotide triphosphate hydrolases"/>
    <property type="match status" value="1"/>
</dbReference>
<evidence type="ECO:0000256" key="6">
    <source>
        <dbReference type="ARBA" id="ARBA00022741"/>
    </source>
</evidence>
<dbReference type="GO" id="GO:0005524">
    <property type="term" value="F:ATP binding"/>
    <property type="evidence" value="ECO:0007669"/>
    <property type="project" value="UniProtKB-UniRule"/>
</dbReference>
<protein>
    <recommendedName>
        <fullName evidence="10">tRNA dimethylallyltransferase</fullName>
        <ecNumber evidence="10">2.5.1.75</ecNumber>
    </recommendedName>
    <alternativeName>
        <fullName evidence="10">Dimethylallyl diphosphate:tRNA dimethylallyltransferase</fullName>
        <shortName evidence="10">DMAPP:tRNA dimethylallyltransferase</shortName>
        <shortName evidence="10">DMATase</shortName>
    </alternativeName>
    <alternativeName>
        <fullName evidence="10">Isopentenyl-diphosphate:tRNA isopentenyltransferase</fullName>
        <shortName evidence="10">IPP transferase</shortName>
        <shortName evidence="10">IPPT</shortName>
        <shortName evidence="10">IPTase</shortName>
    </alternativeName>
</protein>
<gene>
    <name evidence="10" type="primary">miaA</name>
    <name evidence="14" type="ORF">DFR56_11265</name>
</gene>
<reference evidence="14 15" key="1">
    <citation type="submission" date="2018-05" db="EMBL/GenBank/DDBJ databases">
        <title>Genomic Encyclopedia of Type Strains, Phase IV (KMG-IV): sequencing the most valuable type-strain genomes for metagenomic binning, comparative biology and taxonomic classification.</title>
        <authorList>
            <person name="Goeker M."/>
        </authorList>
    </citation>
    <scope>NUCLEOTIDE SEQUENCE [LARGE SCALE GENOMIC DNA]</scope>
    <source>
        <strain evidence="14 15">DSM 28556</strain>
    </source>
</reference>
<evidence type="ECO:0000256" key="11">
    <source>
        <dbReference type="RuleBase" id="RU003783"/>
    </source>
</evidence>
<keyword evidence="8 10" id="KW-0460">Magnesium</keyword>
<evidence type="ECO:0000256" key="12">
    <source>
        <dbReference type="RuleBase" id="RU003784"/>
    </source>
</evidence>
<evidence type="ECO:0000256" key="9">
    <source>
        <dbReference type="ARBA" id="ARBA00049563"/>
    </source>
</evidence>
<feature type="region of interest" description="Interaction with substrate tRNA" evidence="10">
    <location>
        <begin position="34"/>
        <end position="37"/>
    </location>
</feature>
<dbReference type="PANTHER" id="PTHR11088:SF60">
    <property type="entry name" value="TRNA DIMETHYLALLYLTRANSFERASE"/>
    <property type="match status" value="1"/>
</dbReference>
<dbReference type="NCBIfam" id="TIGR00174">
    <property type="entry name" value="miaA"/>
    <property type="match status" value="1"/>
</dbReference>
<dbReference type="HAMAP" id="MF_00185">
    <property type="entry name" value="IPP_trans"/>
    <property type="match status" value="1"/>
</dbReference>
<dbReference type="SUPFAM" id="SSF52540">
    <property type="entry name" value="P-loop containing nucleoside triphosphate hydrolases"/>
    <property type="match status" value="2"/>
</dbReference>
<keyword evidence="7 10" id="KW-0067">ATP-binding</keyword>
<comment type="similarity">
    <text evidence="3 10 13">Belongs to the IPP transferase family.</text>
</comment>
<evidence type="ECO:0000256" key="2">
    <source>
        <dbReference type="ARBA" id="ARBA00003213"/>
    </source>
</evidence>
<evidence type="ECO:0000256" key="13">
    <source>
        <dbReference type="RuleBase" id="RU003785"/>
    </source>
</evidence>
<feature type="binding site" evidence="10">
    <location>
        <begin position="9"/>
        <end position="16"/>
    </location>
    <ligand>
        <name>ATP</name>
        <dbReference type="ChEBI" id="CHEBI:30616"/>
    </ligand>
</feature>
<dbReference type="InterPro" id="IPR027417">
    <property type="entry name" value="P-loop_NTPase"/>
</dbReference>
<comment type="caution">
    <text evidence="14">The sequence shown here is derived from an EMBL/GenBank/DDBJ whole genome shotgun (WGS) entry which is preliminary data.</text>
</comment>
<evidence type="ECO:0000313" key="15">
    <source>
        <dbReference type="Proteomes" id="UP000247978"/>
    </source>
</evidence>
<feature type="binding site" evidence="10">
    <location>
        <begin position="11"/>
        <end position="16"/>
    </location>
    <ligand>
        <name>substrate</name>
    </ligand>
</feature>
<organism evidence="14 15">
    <name type="scientific">Pseudogracilibacillus auburnensis</name>
    <dbReference type="NCBI Taxonomy" id="1494959"/>
    <lineage>
        <taxon>Bacteria</taxon>
        <taxon>Bacillati</taxon>
        <taxon>Bacillota</taxon>
        <taxon>Bacilli</taxon>
        <taxon>Bacillales</taxon>
        <taxon>Bacillaceae</taxon>
        <taxon>Pseudogracilibacillus</taxon>
    </lineage>
</organism>
<evidence type="ECO:0000256" key="7">
    <source>
        <dbReference type="ARBA" id="ARBA00022840"/>
    </source>
</evidence>
<dbReference type="InterPro" id="IPR018022">
    <property type="entry name" value="IPT"/>
</dbReference>
<keyword evidence="5 10" id="KW-0819">tRNA processing</keyword>
<evidence type="ECO:0000313" key="14">
    <source>
        <dbReference type="EMBL" id="PXW85087.1"/>
    </source>
</evidence>
<dbReference type="GO" id="GO:0006400">
    <property type="term" value="P:tRNA modification"/>
    <property type="evidence" value="ECO:0007669"/>
    <property type="project" value="TreeGrafter"/>
</dbReference>
<keyword evidence="6 10" id="KW-0547">Nucleotide-binding</keyword>
<dbReference type="Gene3D" id="1.10.20.140">
    <property type="match status" value="1"/>
</dbReference>
<dbReference type="Pfam" id="PF01715">
    <property type="entry name" value="IPPT"/>
    <property type="match status" value="1"/>
</dbReference>
<dbReference type="PANTHER" id="PTHR11088">
    <property type="entry name" value="TRNA DIMETHYLALLYLTRANSFERASE"/>
    <property type="match status" value="1"/>
</dbReference>
<dbReference type="InterPro" id="IPR039657">
    <property type="entry name" value="Dimethylallyltransferase"/>
</dbReference>
<comment type="subunit">
    <text evidence="10">Monomer.</text>
</comment>
<evidence type="ECO:0000256" key="4">
    <source>
        <dbReference type="ARBA" id="ARBA00022679"/>
    </source>
</evidence>
<comment type="function">
    <text evidence="2 10 12">Catalyzes the transfer of a dimethylallyl group onto the adenine at position 37 in tRNAs that read codons beginning with uridine, leading to the formation of N6-(dimethylallyl)adenosine (i(6)A).</text>
</comment>
<evidence type="ECO:0000256" key="5">
    <source>
        <dbReference type="ARBA" id="ARBA00022694"/>
    </source>
</evidence>
<name>A0A2V3VT86_9BACI</name>
<dbReference type="AlphaFoldDB" id="A0A2V3VT86"/>
<comment type="caution">
    <text evidence="10">Lacks conserved residue(s) required for the propagation of feature annotation.</text>
</comment>
<comment type="cofactor">
    <cofactor evidence="1 10">
        <name>Mg(2+)</name>
        <dbReference type="ChEBI" id="CHEBI:18420"/>
    </cofactor>
</comment>
<keyword evidence="15" id="KW-1185">Reference proteome</keyword>
<dbReference type="Proteomes" id="UP000247978">
    <property type="component" value="Unassembled WGS sequence"/>
</dbReference>
<evidence type="ECO:0000256" key="10">
    <source>
        <dbReference type="HAMAP-Rule" id="MF_00185"/>
    </source>
</evidence>
<comment type="catalytic activity">
    <reaction evidence="9 10 11">
        <text>adenosine(37) in tRNA + dimethylallyl diphosphate = N(6)-dimethylallyladenosine(37) in tRNA + diphosphate</text>
        <dbReference type="Rhea" id="RHEA:26482"/>
        <dbReference type="Rhea" id="RHEA-COMP:10162"/>
        <dbReference type="Rhea" id="RHEA-COMP:10375"/>
        <dbReference type="ChEBI" id="CHEBI:33019"/>
        <dbReference type="ChEBI" id="CHEBI:57623"/>
        <dbReference type="ChEBI" id="CHEBI:74411"/>
        <dbReference type="ChEBI" id="CHEBI:74415"/>
        <dbReference type="EC" id="2.5.1.75"/>
    </reaction>
</comment>
<dbReference type="EMBL" id="QJJQ01000012">
    <property type="protein sequence ID" value="PXW85087.1"/>
    <property type="molecule type" value="Genomic_DNA"/>
</dbReference>
<dbReference type="GO" id="GO:0052381">
    <property type="term" value="F:tRNA dimethylallyltransferase activity"/>
    <property type="evidence" value="ECO:0007669"/>
    <property type="project" value="UniProtKB-UniRule"/>
</dbReference>
<feature type="site" description="Interaction with substrate tRNA" evidence="10">
    <location>
        <position position="100"/>
    </location>
</feature>
<evidence type="ECO:0000256" key="3">
    <source>
        <dbReference type="ARBA" id="ARBA00005842"/>
    </source>
</evidence>
<accession>A0A2V3VT86</accession>